<dbReference type="InterPro" id="IPR043504">
    <property type="entry name" value="Peptidase_S1_PA_chymotrypsin"/>
</dbReference>
<comment type="caution">
    <text evidence="2">The sequence shown here is derived from an EMBL/GenBank/DDBJ whole genome shotgun (WGS) entry which is preliminary data.</text>
</comment>
<keyword evidence="1" id="KW-0732">Signal</keyword>
<dbReference type="InterPro" id="IPR009003">
    <property type="entry name" value="Peptidase_S1_PA"/>
</dbReference>
<accession>A0A8S9WS44</accession>
<feature type="signal peptide" evidence="1">
    <location>
        <begin position="1"/>
        <end position="17"/>
    </location>
</feature>
<evidence type="ECO:0000313" key="2">
    <source>
        <dbReference type="EMBL" id="KAF6198225.1"/>
    </source>
</evidence>
<dbReference type="EMBL" id="WIXP02000016">
    <property type="protein sequence ID" value="KAF6198225.1"/>
    <property type="molecule type" value="Genomic_DNA"/>
</dbReference>
<evidence type="ECO:0000256" key="1">
    <source>
        <dbReference type="SAM" id="SignalP"/>
    </source>
</evidence>
<evidence type="ECO:0000313" key="3">
    <source>
        <dbReference type="Proteomes" id="UP000466442"/>
    </source>
</evidence>
<evidence type="ECO:0008006" key="4">
    <source>
        <dbReference type="Google" id="ProtNLM"/>
    </source>
</evidence>
<dbReference type="SUPFAM" id="SSF50494">
    <property type="entry name" value="Trypsin-like serine proteases"/>
    <property type="match status" value="1"/>
</dbReference>
<dbReference type="AlphaFoldDB" id="A0A8S9WS44"/>
<sequence>MNLMVFAFFGLWGAIDAQKEDNEGAFQAEYYAGLRQNGVVKIHYNKKFADWPRQPQHCYGALMDFKLAIVPCSCVAFTKDGLMASAWNQASHSNKVDHVPESSLMVGLMGDEYSKKEKTNRVEVDKIVLHSKCDATFQVDYAMVHLKKKLDGARLVWVNSANKDELKKQIDGVSITSAIYGSCLVMRWTHSMPSPDTKSMWIVEESPVNVQNWNSCFKLVCPDTTPDGKVYIPQRFDQCFNHNVTGLRKCLTTTHREELLCNYVPGSPVFCEEGQFRGIIGILTNFTTNCGASSGNNGVMASFVDAMSLAAPDLRIGVSLFYSNLQIAFNDEPKILYYQEDEDTS</sequence>
<dbReference type="Gene3D" id="2.40.10.10">
    <property type="entry name" value="Trypsin-like serine proteases"/>
    <property type="match status" value="1"/>
</dbReference>
<keyword evidence="3" id="KW-1185">Reference proteome</keyword>
<reference evidence="2" key="1">
    <citation type="journal article" date="2021" name="Mol. Ecol. Resour.">
        <title>Apolygus lucorum genome provides insights into omnivorousness and mesophyll feeding.</title>
        <authorList>
            <person name="Liu Y."/>
            <person name="Liu H."/>
            <person name="Wang H."/>
            <person name="Huang T."/>
            <person name="Liu B."/>
            <person name="Yang B."/>
            <person name="Yin L."/>
            <person name="Li B."/>
            <person name="Zhang Y."/>
            <person name="Zhang S."/>
            <person name="Jiang F."/>
            <person name="Zhang X."/>
            <person name="Ren Y."/>
            <person name="Wang B."/>
            <person name="Wang S."/>
            <person name="Lu Y."/>
            <person name="Wu K."/>
            <person name="Fan W."/>
            <person name="Wang G."/>
        </authorList>
    </citation>
    <scope>NUCLEOTIDE SEQUENCE</scope>
    <source>
        <strain evidence="2">12Hb</strain>
    </source>
</reference>
<protein>
    <recommendedName>
        <fullName evidence="4">Peptidase S1 domain-containing protein</fullName>
    </recommendedName>
</protein>
<organism evidence="2 3">
    <name type="scientific">Apolygus lucorum</name>
    <name type="common">Small green plant bug</name>
    <name type="synonym">Lygocoris lucorum</name>
    <dbReference type="NCBI Taxonomy" id="248454"/>
    <lineage>
        <taxon>Eukaryota</taxon>
        <taxon>Metazoa</taxon>
        <taxon>Ecdysozoa</taxon>
        <taxon>Arthropoda</taxon>
        <taxon>Hexapoda</taxon>
        <taxon>Insecta</taxon>
        <taxon>Pterygota</taxon>
        <taxon>Neoptera</taxon>
        <taxon>Paraneoptera</taxon>
        <taxon>Hemiptera</taxon>
        <taxon>Heteroptera</taxon>
        <taxon>Panheteroptera</taxon>
        <taxon>Cimicomorpha</taxon>
        <taxon>Miridae</taxon>
        <taxon>Mirini</taxon>
        <taxon>Apolygus</taxon>
    </lineage>
</organism>
<proteinExistence type="predicted"/>
<dbReference type="Proteomes" id="UP000466442">
    <property type="component" value="Linkage Group LG16"/>
</dbReference>
<gene>
    <name evidence="2" type="ORF">GE061_007972</name>
</gene>
<feature type="chain" id="PRO_5035828191" description="Peptidase S1 domain-containing protein" evidence="1">
    <location>
        <begin position="18"/>
        <end position="345"/>
    </location>
</feature>
<name>A0A8S9WS44_APOLU</name>